<organism evidence="2 3">
    <name type="scientific">Pontiella sulfatireligans</name>
    <dbReference type="NCBI Taxonomy" id="2750658"/>
    <lineage>
        <taxon>Bacteria</taxon>
        <taxon>Pseudomonadati</taxon>
        <taxon>Kiritimatiellota</taxon>
        <taxon>Kiritimatiellia</taxon>
        <taxon>Kiritimatiellales</taxon>
        <taxon>Pontiellaceae</taxon>
        <taxon>Pontiella</taxon>
    </lineage>
</organism>
<protein>
    <submittedName>
        <fullName evidence="2">Uncharacterized protein</fullName>
    </submittedName>
</protein>
<evidence type="ECO:0000256" key="1">
    <source>
        <dbReference type="SAM" id="SignalP"/>
    </source>
</evidence>
<sequence length="530" mass="56715">MKYYTSYIAVLLVGLIHGTNSTAYANVVTNYHDDFEESTVDVDLNGRDPDGNLSGTWTARGSIDTTGTNAIITDDSEALPSNATLPFSPEAGKIYALSADLNNNSSFRYDSVWLGFRNSDADTLFASQGAAARIYRQNGTNLFTVVTETPTKMKLLDQSPGSGTMKLLLDTTGTNWTLTTYWGHDRVGINAYSSAPDISQIGFGFSDGGGRVAPVVFGSTADNFMLTETTPAPTLTLLGDQFDGSPDSNINGRTADGVLGGTWSARESIQTTGTRATCVDDGVDSSSVAALAFSPEAGNIYTLSADLYNLSSWQFDSVWLGFTSTGVDSAFSGCGTAARIYRESQNTGYTVVKPAPQSKMLFKHLQKNEGTMKLVLDTTGTNWVLSTYWNESLLGTDTFESAPDIQYASFGFSGGGETTKPLHLSSCYVDNFSLTMAHESFPPAEIIAIESVGMNQLKLIVHADRLDLDNHSLVGCDDLVIGSWNAVHHSDDGTNAFVITNLSYSTLAPDGSNAVIYVQATNNAGFFNVD</sequence>
<feature type="signal peptide" evidence="1">
    <location>
        <begin position="1"/>
        <end position="25"/>
    </location>
</feature>
<accession>A0A6C2UI87</accession>
<keyword evidence="1" id="KW-0732">Signal</keyword>
<keyword evidence="3" id="KW-1185">Reference proteome</keyword>
<dbReference type="EMBL" id="CAAHFH010000001">
    <property type="protein sequence ID" value="VGO19583.1"/>
    <property type="molecule type" value="Genomic_DNA"/>
</dbReference>
<dbReference type="Proteomes" id="UP000346198">
    <property type="component" value="Unassembled WGS sequence"/>
</dbReference>
<proteinExistence type="predicted"/>
<name>A0A6C2UI87_9BACT</name>
<evidence type="ECO:0000313" key="3">
    <source>
        <dbReference type="Proteomes" id="UP000346198"/>
    </source>
</evidence>
<feature type="chain" id="PRO_5025654455" evidence="1">
    <location>
        <begin position="26"/>
        <end position="530"/>
    </location>
</feature>
<evidence type="ECO:0000313" key="2">
    <source>
        <dbReference type="EMBL" id="VGO19583.1"/>
    </source>
</evidence>
<reference evidence="2 3" key="1">
    <citation type="submission" date="2019-04" db="EMBL/GenBank/DDBJ databases">
        <authorList>
            <person name="Van Vliet M D."/>
        </authorList>
    </citation>
    <scope>NUCLEOTIDE SEQUENCE [LARGE SCALE GENOMIC DNA]</scope>
    <source>
        <strain evidence="2 3">F21</strain>
    </source>
</reference>
<gene>
    <name evidence="2" type="ORF">SCARR_01642</name>
</gene>
<dbReference type="AlphaFoldDB" id="A0A6C2UI87"/>
<dbReference type="RefSeq" id="WP_136060967.1">
    <property type="nucleotide sequence ID" value="NZ_CAAHFH010000001.1"/>
</dbReference>